<dbReference type="EMBL" id="LR796776">
    <property type="protein sequence ID" value="CAB4165572.1"/>
    <property type="molecule type" value="Genomic_DNA"/>
</dbReference>
<evidence type="ECO:0000313" key="4">
    <source>
        <dbReference type="EMBL" id="CAB4220568.1"/>
    </source>
</evidence>
<organism evidence="1">
    <name type="scientific">uncultured Caudovirales phage</name>
    <dbReference type="NCBI Taxonomy" id="2100421"/>
    <lineage>
        <taxon>Viruses</taxon>
        <taxon>Duplodnaviria</taxon>
        <taxon>Heunggongvirae</taxon>
        <taxon>Uroviricota</taxon>
        <taxon>Caudoviricetes</taxon>
        <taxon>Peduoviridae</taxon>
        <taxon>Maltschvirus</taxon>
        <taxon>Maltschvirus maltsch</taxon>
    </lineage>
</organism>
<reference evidence="1" key="1">
    <citation type="submission" date="2020-04" db="EMBL/GenBank/DDBJ databases">
        <authorList>
            <person name="Chiriac C."/>
            <person name="Salcher M."/>
            <person name="Ghai R."/>
            <person name="Kavagutti S V."/>
        </authorList>
    </citation>
    <scope>NUCLEOTIDE SEQUENCE</scope>
</reference>
<proteinExistence type="predicted"/>
<accession>A0A6J5P2Q6</accession>
<gene>
    <name evidence="3" type="ORF">UFOVP1146_123</name>
    <name evidence="4" type="ORF">UFOVP1638_21</name>
    <name evidence="1" type="ORF">UFOVP812_36</name>
    <name evidence="2" type="ORF">UFOVP818_108</name>
</gene>
<name>A0A6J5P2Q6_9CAUD</name>
<protein>
    <submittedName>
        <fullName evidence="1">Uncharacterized protein</fullName>
    </submittedName>
</protein>
<dbReference type="EMBL" id="LR797502">
    <property type="protein sequence ID" value="CAB4220568.1"/>
    <property type="molecule type" value="Genomic_DNA"/>
</dbReference>
<sequence>MKKSTKLWIDPPSGWRYDFPKTWDQTGDMNEWLLSEGYPQHEIDACGTSFYVRQWAVEEDTNTKEIKMAKTKTVVSKVSDKLAKVNENFNVNMYDNGFMLEVSGKDADNEYKTAKIMVSTSEQLLVLIAEVAEMERDS</sequence>
<evidence type="ECO:0000313" key="1">
    <source>
        <dbReference type="EMBL" id="CAB4163641.1"/>
    </source>
</evidence>
<dbReference type="EMBL" id="LR796758">
    <property type="protein sequence ID" value="CAB4163641.1"/>
    <property type="molecule type" value="Genomic_DNA"/>
</dbReference>
<evidence type="ECO:0000313" key="3">
    <source>
        <dbReference type="EMBL" id="CAB4186777.1"/>
    </source>
</evidence>
<evidence type="ECO:0000313" key="2">
    <source>
        <dbReference type="EMBL" id="CAB4165572.1"/>
    </source>
</evidence>
<dbReference type="EMBL" id="LR797099">
    <property type="protein sequence ID" value="CAB4186777.1"/>
    <property type="molecule type" value="Genomic_DNA"/>
</dbReference>